<dbReference type="PANTHER" id="PTHR15549:SF26">
    <property type="entry name" value="AXIAL BUDDING PATTERN PROTEIN 2-RELATED"/>
    <property type="match status" value="1"/>
</dbReference>
<dbReference type="EMBL" id="KZ107839">
    <property type="protein sequence ID" value="OSS52580.1"/>
    <property type="molecule type" value="Genomic_DNA"/>
</dbReference>
<organism evidence="8 9">
    <name type="scientific">Epicoccum nigrum</name>
    <name type="common">Soil fungus</name>
    <name type="synonym">Epicoccum purpurascens</name>
    <dbReference type="NCBI Taxonomy" id="105696"/>
    <lineage>
        <taxon>Eukaryota</taxon>
        <taxon>Fungi</taxon>
        <taxon>Dikarya</taxon>
        <taxon>Ascomycota</taxon>
        <taxon>Pezizomycotina</taxon>
        <taxon>Dothideomycetes</taxon>
        <taxon>Pleosporomycetidae</taxon>
        <taxon>Pleosporales</taxon>
        <taxon>Pleosporineae</taxon>
        <taxon>Didymellaceae</taxon>
        <taxon>Epicoccum</taxon>
    </lineage>
</organism>
<evidence type="ECO:0000256" key="5">
    <source>
        <dbReference type="SAM" id="MobiDB-lite"/>
    </source>
</evidence>
<proteinExistence type="predicted"/>
<dbReference type="InParanoid" id="A0A1Y2M914"/>
<evidence type="ECO:0000313" key="9">
    <source>
        <dbReference type="Proteomes" id="UP000193240"/>
    </source>
</evidence>
<gene>
    <name evidence="8" type="ORF">B5807_01847</name>
</gene>
<dbReference type="SUPFAM" id="SSF50630">
    <property type="entry name" value="Acid proteases"/>
    <property type="match status" value="1"/>
</dbReference>
<sequence>MLCVYSLVTVAALLFSVPSHAAQCEGRAISLPLKNQRLGDGGQAYMRGVSLGIGSPEQELSCTLSAAWRNTYIYGAGTFCEGAYRPYTCLVSHGGQYNQSLSTTAQDSLAPIAPFIDEKLDSNWTTDSVTLENGAAFHDWRFGTPGPQLKDGNANGQSVIGVGVNSTFINALRTAGNISSNAYSLFWGDEFTDEPRDGAFTLGGYDEAILGDSMVTKGFTRSEERCDEGMIVEVTHMRLNHEDGSIVDLLDGLGALNVCVIPALRAVMAVPRAYGEKLIASMGAVRMDNGKNLAPSTKYGLRLMPNTPLLEPDSATFKGNLSVTLQDNLTVTFTDEQLLVRKGDPYLDAQGVTQYNASRVGLTVLSMEESVSKTNMARLGGMFFGSAYLAVNHDKSEFTIASVQKEVTGETLVGVDTTNDCVAYLNGTVPGKTVQSSSPQDPENSGGSASALSTGAIVGIAVGAAAAVVLLAVVAFFLWRRRSRRGNAFVAQQQTTLAEAPANSPYIFEKKGDEIHEAPDQKAVLKMSDDERDHAVELDGNAQPSELPGRT</sequence>
<dbReference type="PANTHER" id="PTHR15549">
    <property type="entry name" value="PAIRED IMMUNOGLOBULIN-LIKE TYPE 2 RECEPTOR"/>
    <property type="match status" value="1"/>
</dbReference>
<evidence type="ECO:0008006" key="10">
    <source>
        <dbReference type="Google" id="ProtNLM"/>
    </source>
</evidence>
<evidence type="ECO:0000256" key="7">
    <source>
        <dbReference type="SAM" id="SignalP"/>
    </source>
</evidence>
<feature type="compositionally biased region" description="Basic and acidic residues" evidence="5">
    <location>
        <begin position="528"/>
        <end position="537"/>
    </location>
</feature>
<dbReference type="GO" id="GO:0071944">
    <property type="term" value="C:cell periphery"/>
    <property type="evidence" value="ECO:0007669"/>
    <property type="project" value="UniProtKB-ARBA"/>
</dbReference>
<keyword evidence="2 6" id="KW-0812">Transmembrane</keyword>
<keyword evidence="4 6" id="KW-0472">Membrane</keyword>
<keyword evidence="7" id="KW-0732">Signal</keyword>
<evidence type="ECO:0000256" key="1">
    <source>
        <dbReference type="ARBA" id="ARBA00004167"/>
    </source>
</evidence>
<evidence type="ECO:0000256" key="4">
    <source>
        <dbReference type="ARBA" id="ARBA00023136"/>
    </source>
</evidence>
<reference evidence="8 9" key="1">
    <citation type="journal article" date="2017" name="Genome Announc.">
        <title>Genome sequence of the saprophytic ascomycete Epicoccum nigrum ICMP 19927 strain isolated from New Zealand.</title>
        <authorList>
            <person name="Fokin M."/>
            <person name="Fleetwood D."/>
            <person name="Weir B.S."/>
            <person name="Villas-Boas S.G."/>
        </authorList>
    </citation>
    <scope>NUCLEOTIDE SEQUENCE [LARGE SCALE GENOMIC DNA]</scope>
    <source>
        <strain evidence="8 9">ICMP 19927</strain>
    </source>
</reference>
<feature type="signal peptide" evidence="7">
    <location>
        <begin position="1"/>
        <end position="21"/>
    </location>
</feature>
<feature type="chain" id="PRO_5013368004" description="Peptidase A1 domain-containing protein" evidence="7">
    <location>
        <begin position="22"/>
        <end position="551"/>
    </location>
</feature>
<comment type="subcellular location">
    <subcellularLocation>
        <location evidence="1">Membrane</location>
        <topology evidence="1">Single-pass membrane protein</topology>
    </subcellularLocation>
</comment>
<evidence type="ECO:0000313" key="8">
    <source>
        <dbReference type="EMBL" id="OSS52580.1"/>
    </source>
</evidence>
<evidence type="ECO:0000256" key="6">
    <source>
        <dbReference type="SAM" id="Phobius"/>
    </source>
</evidence>
<protein>
    <recommendedName>
        <fullName evidence="10">Peptidase A1 domain-containing protein</fullName>
    </recommendedName>
</protein>
<feature type="region of interest" description="Disordered" evidence="5">
    <location>
        <begin position="528"/>
        <end position="551"/>
    </location>
</feature>
<dbReference type="Proteomes" id="UP000193240">
    <property type="component" value="Unassembled WGS sequence"/>
</dbReference>
<feature type="transmembrane region" description="Helical" evidence="6">
    <location>
        <begin position="456"/>
        <end position="479"/>
    </location>
</feature>
<dbReference type="OMA" id="WNDRICE"/>
<keyword evidence="9" id="KW-1185">Reference proteome</keyword>
<dbReference type="STRING" id="105696.A0A1Y2M914"/>
<dbReference type="AlphaFoldDB" id="A0A1Y2M914"/>
<name>A0A1Y2M914_EPING</name>
<dbReference type="GO" id="GO:0016020">
    <property type="term" value="C:membrane"/>
    <property type="evidence" value="ECO:0007669"/>
    <property type="project" value="UniProtKB-SubCell"/>
</dbReference>
<evidence type="ECO:0000256" key="2">
    <source>
        <dbReference type="ARBA" id="ARBA00022692"/>
    </source>
</evidence>
<dbReference type="InterPro" id="IPR051694">
    <property type="entry name" value="Immunoregulatory_rcpt-like"/>
</dbReference>
<dbReference type="InterPro" id="IPR021109">
    <property type="entry name" value="Peptidase_aspartic_dom_sf"/>
</dbReference>
<accession>A0A1Y2M914</accession>
<keyword evidence="3 6" id="KW-1133">Transmembrane helix</keyword>
<evidence type="ECO:0000256" key="3">
    <source>
        <dbReference type="ARBA" id="ARBA00022989"/>
    </source>
</evidence>
<dbReference type="Gene3D" id="2.40.70.10">
    <property type="entry name" value="Acid Proteases"/>
    <property type="match status" value="1"/>
</dbReference>